<evidence type="ECO:0000313" key="2">
    <source>
        <dbReference type="EMBL" id="QJH99744.1"/>
    </source>
</evidence>
<evidence type="ECO:0000313" key="1">
    <source>
        <dbReference type="EMBL" id="QJA51311.1"/>
    </source>
</evidence>
<dbReference type="EMBL" id="MT144252">
    <property type="protein sequence ID" value="QJA51311.1"/>
    <property type="molecule type" value="Genomic_DNA"/>
</dbReference>
<dbReference type="AlphaFoldDB" id="A0A6H1ZV74"/>
<dbReference type="EMBL" id="MT144806">
    <property type="protein sequence ID" value="QJH99744.1"/>
    <property type="molecule type" value="Genomic_DNA"/>
</dbReference>
<protein>
    <submittedName>
        <fullName evidence="1">Uncharacterized protein</fullName>
    </submittedName>
</protein>
<organism evidence="1">
    <name type="scientific">viral metagenome</name>
    <dbReference type="NCBI Taxonomy" id="1070528"/>
    <lineage>
        <taxon>unclassified sequences</taxon>
        <taxon>metagenomes</taxon>
        <taxon>organismal metagenomes</taxon>
    </lineage>
</organism>
<name>A0A6H1ZV74_9ZZZZ</name>
<sequence>MADQRIQYTEEMVGAGHPTKSDTLNRIMIVEHGNDGTHPASLREKIKGFATKGTVTNTTCLLDIPCGSSSTITGLGARFTAGTTSCVVSFLLNGGTTIASVTALNDTTGTTVVSQAVASPLDFIRVVVTGTIGSPERLLGYFKQTITMAT</sequence>
<proteinExistence type="predicted"/>
<accession>A0A6H1ZV74</accession>
<gene>
    <name evidence="1" type="ORF">TM448A02064_0006</name>
    <name evidence="2" type="ORF">TM448B01665_0006</name>
</gene>
<reference evidence="1" key="1">
    <citation type="submission" date="2020-03" db="EMBL/GenBank/DDBJ databases">
        <title>The deep terrestrial virosphere.</title>
        <authorList>
            <person name="Holmfeldt K."/>
            <person name="Nilsson E."/>
            <person name="Simone D."/>
            <person name="Lopez-Fernandez M."/>
            <person name="Wu X."/>
            <person name="de Brujin I."/>
            <person name="Lundin D."/>
            <person name="Andersson A."/>
            <person name="Bertilsson S."/>
            <person name="Dopson M."/>
        </authorList>
    </citation>
    <scope>NUCLEOTIDE SEQUENCE</scope>
    <source>
        <strain evidence="1">TM448A02064</strain>
        <strain evidence="2">TM448B01665</strain>
    </source>
</reference>